<evidence type="ECO:0000313" key="2">
    <source>
        <dbReference type="Proteomes" id="UP000076722"/>
    </source>
</evidence>
<protein>
    <submittedName>
        <fullName evidence="1">Uncharacterized protein</fullName>
    </submittedName>
</protein>
<keyword evidence="2" id="KW-1185">Reference proteome</keyword>
<dbReference type="Proteomes" id="UP000076722">
    <property type="component" value="Unassembled WGS sequence"/>
</dbReference>
<reference evidence="1 2" key="1">
    <citation type="journal article" date="2016" name="Mol. Biol. Evol.">
        <title>Comparative Genomics of Early-Diverging Mushroom-Forming Fungi Provides Insights into the Origins of Lignocellulose Decay Capabilities.</title>
        <authorList>
            <person name="Nagy L.G."/>
            <person name="Riley R."/>
            <person name="Tritt A."/>
            <person name="Adam C."/>
            <person name="Daum C."/>
            <person name="Floudas D."/>
            <person name="Sun H."/>
            <person name="Yadav J.S."/>
            <person name="Pangilinan J."/>
            <person name="Larsson K.H."/>
            <person name="Matsuura K."/>
            <person name="Barry K."/>
            <person name="Labutti K."/>
            <person name="Kuo R."/>
            <person name="Ohm R.A."/>
            <person name="Bhattacharya S.S."/>
            <person name="Shirouzu T."/>
            <person name="Yoshinaga Y."/>
            <person name="Martin F.M."/>
            <person name="Grigoriev I.V."/>
            <person name="Hibbett D.S."/>
        </authorList>
    </citation>
    <scope>NUCLEOTIDE SEQUENCE [LARGE SCALE GENOMIC DNA]</scope>
    <source>
        <strain evidence="1 2">HHB9708</strain>
    </source>
</reference>
<dbReference type="AlphaFoldDB" id="A0A164R4F0"/>
<gene>
    <name evidence="1" type="ORF">SISNIDRAFT_457757</name>
</gene>
<dbReference type="EMBL" id="KV419422">
    <property type="protein sequence ID" value="KZS90241.1"/>
    <property type="molecule type" value="Genomic_DNA"/>
</dbReference>
<feature type="non-terminal residue" evidence="1">
    <location>
        <position position="139"/>
    </location>
</feature>
<feature type="non-terminal residue" evidence="1">
    <location>
        <position position="1"/>
    </location>
</feature>
<name>A0A164R4F0_9AGAM</name>
<organism evidence="1 2">
    <name type="scientific">Sistotremastrum niveocremeum HHB9708</name>
    <dbReference type="NCBI Taxonomy" id="1314777"/>
    <lineage>
        <taxon>Eukaryota</taxon>
        <taxon>Fungi</taxon>
        <taxon>Dikarya</taxon>
        <taxon>Basidiomycota</taxon>
        <taxon>Agaricomycotina</taxon>
        <taxon>Agaricomycetes</taxon>
        <taxon>Sistotremastrales</taxon>
        <taxon>Sistotremastraceae</taxon>
        <taxon>Sertulicium</taxon>
        <taxon>Sertulicium niveocremeum</taxon>
    </lineage>
</organism>
<evidence type="ECO:0000313" key="1">
    <source>
        <dbReference type="EMBL" id="KZS90241.1"/>
    </source>
</evidence>
<sequence length="139" mass="15568">GLISIAVLLSVIGSIFKYRSWRPRPHVPTSRSMPVDIAPTPSPEALVHVVLPTPIAFPPMAHLQAKFADLENDRLDRGNAQEMLRLIAANATLKSDDKVKCQEMQHMAASLQEKNAYITILERQLQEKTHENASLQFMD</sequence>
<accession>A0A164R4F0</accession>
<proteinExistence type="predicted"/>